<evidence type="ECO:0000259" key="4">
    <source>
        <dbReference type="Pfam" id="PF13193"/>
    </source>
</evidence>
<dbReference type="InterPro" id="IPR000873">
    <property type="entry name" value="AMP-dep_synth/lig_dom"/>
</dbReference>
<protein>
    <submittedName>
        <fullName evidence="5">Pyochelin biosynthesis salicyl-AMP ligase PchD</fullName>
    </submittedName>
</protein>
<proteinExistence type="inferred from homology"/>
<dbReference type="Gene3D" id="3.30.300.30">
    <property type="match status" value="1"/>
</dbReference>
<dbReference type="InterPro" id="IPR020845">
    <property type="entry name" value="AMP-binding_CS"/>
</dbReference>
<dbReference type="Pfam" id="PF13193">
    <property type="entry name" value="AMP-binding_C"/>
    <property type="match status" value="1"/>
</dbReference>
<dbReference type="SUPFAM" id="SSF56801">
    <property type="entry name" value="Acetyl-CoA synthetase-like"/>
    <property type="match status" value="1"/>
</dbReference>
<evidence type="ECO:0000313" key="6">
    <source>
        <dbReference type="Proteomes" id="UP001500325"/>
    </source>
</evidence>
<evidence type="ECO:0000256" key="1">
    <source>
        <dbReference type="ARBA" id="ARBA00006432"/>
    </source>
</evidence>
<dbReference type="Pfam" id="PF00501">
    <property type="entry name" value="AMP-binding"/>
    <property type="match status" value="1"/>
</dbReference>
<sequence length="545" mass="57763">MPTSTDRSFPAWPAEQAARYRSAGAWADTTIGAELAATALRFPDRTAVADADRRLTYAALDRRATAVACGLLDHGLAPGEVVIVQSGNVVETIVAFYGLLRAGLVPVCALPQHGERDVADLATISGARAHLVQADWARADLPAAAGRLRESHGTLVLSVRGRVPGGLALEDLIDGPVHRPLPEPRAEDLAVLQLSGGTTGTPKLIPRVHCDYVCNARAWAERWGWDETVASIHALPVVHNAGVALSVLPAMLAGGTLVLAPGADAATIAGMVEREGATDMVANATVAYRLLESPQAGAGALRTLRRFSVGPQTPEYAARLESELGIRALGVFGMGEGLIMCTPWDAPYESRLSTVGTPIHPLDEVRIVDDQLDDVPPGEVGELICRGPYTIPGYYAAPEHNATAFTADGYYRSGDLARAHDVGGTTYYSIEGRIKDNVNRGGEKIHADEIERLLVTHPAIAEVAVVGMPDPELGERLCAFVVPRSGAAAPTVPDLAEFLLGLGIAKFKLPERVEVRDALPVTNVRKIAKKALREDIAAILAKERG</sequence>
<dbReference type="PROSITE" id="PS00455">
    <property type="entry name" value="AMP_BINDING"/>
    <property type="match status" value="1"/>
</dbReference>
<dbReference type="Gene3D" id="3.40.50.12780">
    <property type="entry name" value="N-terminal domain of ligase-like"/>
    <property type="match status" value="1"/>
</dbReference>
<comment type="caution">
    <text evidence="5">The sequence shown here is derived from an EMBL/GenBank/DDBJ whole genome shotgun (WGS) entry which is preliminary data.</text>
</comment>
<dbReference type="Proteomes" id="UP001500325">
    <property type="component" value="Unassembled WGS sequence"/>
</dbReference>
<keyword evidence="6" id="KW-1185">Reference proteome</keyword>
<dbReference type="InterPro" id="IPR025110">
    <property type="entry name" value="AMP-bd_C"/>
</dbReference>
<dbReference type="EMBL" id="BAABIC010000016">
    <property type="protein sequence ID" value="GAA4701262.1"/>
    <property type="molecule type" value="Genomic_DNA"/>
</dbReference>
<organism evidence="5 6">
    <name type="scientific">Pseudonocardia yuanmonensis</name>
    <dbReference type="NCBI Taxonomy" id="1095914"/>
    <lineage>
        <taxon>Bacteria</taxon>
        <taxon>Bacillati</taxon>
        <taxon>Actinomycetota</taxon>
        <taxon>Actinomycetes</taxon>
        <taxon>Pseudonocardiales</taxon>
        <taxon>Pseudonocardiaceae</taxon>
        <taxon>Pseudonocardia</taxon>
    </lineage>
</organism>
<evidence type="ECO:0000256" key="2">
    <source>
        <dbReference type="ARBA" id="ARBA00022598"/>
    </source>
</evidence>
<keyword evidence="2 5" id="KW-0436">Ligase</keyword>
<accession>A0ABP8X7F6</accession>
<comment type="similarity">
    <text evidence="1">Belongs to the ATP-dependent AMP-binding enzyme family.</text>
</comment>
<feature type="domain" description="AMP-binding enzyme C-terminal" evidence="4">
    <location>
        <begin position="449"/>
        <end position="524"/>
    </location>
</feature>
<dbReference type="GO" id="GO:0016874">
    <property type="term" value="F:ligase activity"/>
    <property type="evidence" value="ECO:0007669"/>
    <property type="project" value="UniProtKB-KW"/>
</dbReference>
<evidence type="ECO:0000313" key="5">
    <source>
        <dbReference type="EMBL" id="GAA4701262.1"/>
    </source>
</evidence>
<name>A0ABP8X7F6_9PSEU</name>
<dbReference type="InterPro" id="IPR042099">
    <property type="entry name" value="ANL_N_sf"/>
</dbReference>
<dbReference type="RefSeq" id="WP_345382731.1">
    <property type="nucleotide sequence ID" value="NZ_BAABIC010000016.1"/>
</dbReference>
<feature type="domain" description="AMP-dependent synthetase/ligase" evidence="3">
    <location>
        <begin position="37"/>
        <end position="395"/>
    </location>
</feature>
<evidence type="ECO:0000259" key="3">
    <source>
        <dbReference type="Pfam" id="PF00501"/>
    </source>
</evidence>
<dbReference type="PANTHER" id="PTHR43201:SF5">
    <property type="entry name" value="MEDIUM-CHAIN ACYL-COA LIGASE ACSF2, MITOCHONDRIAL"/>
    <property type="match status" value="1"/>
</dbReference>
<gene>
    <name evidence="5" type="primary">pchD_2</name>
    <name evidence="5" type="ORF">GCM10023215_45180</name>
</gene>
<reference evidence="6" key="1">
    <citation type="journal article" date="2019" name="Int. J. Syst. Evol. Microbiol.">
        <title>The Global Catalogue of Microorganisms (GCM) 10K type strain sequencing project: providing services to taxonomists for standard genome sequencing and annotation.</title>
        <authorList>
            <consortium name="The Broad Institute Genomics Platform"/>
            <consortium name="The Broad Institute Genome Sequencing Center for Infectious Disease"/>
            <person name="Wu L."/>
            <person name="Ma J."/>
        </authorList>
    </citation>
    <scope>NUCLEOTIDE SEQUENCE [LARGE SCALE GENOMIC DNA]</scope>
    <source>
        <strain evidence="6">JCM 18055</strain>
    </source>
</reference>
<dbReference type="InterPro" id="IPR045851">
    <property type="entry name" value="AMP-bd_C_sf"/>
</dbReference>
<dbReference type="PANTHER" id="PTHR43201">
    <property type="entry name" value="ACYL-COA SYNTHETASE"/>
    <property type="match status" value="1"/>
</dbReference>